<gene>
    <name evidence="2" type="ORF">EV193_106208</name>
</gene>
<reference evidence="2 3" key="1">
    <citation type="submission" date="2019-02" db="EMBL/GenBank/DDBJ databases">
        <title>Genomic Encyclopedia of Type Strains, Phase IV (KMG-IV): sequencing the most valuable type-strain genomes for metagenomic binning, comparative biology and taxonomic classification.</title>
        <authorList>
            <person name="Goeker M."/>
        </authorList>
    </citation>
    <scope>NUCLEOTIDE SEQUENCE [LARGE SCALE GENOMIC DNA]</scope>
    <source>
        <strain evidence="2 3">DSM 101727</strain>
    </source>
</reference>
<dbReference type="InterPro" id="IPR001387">
    <property type="entry name" value="Cro/C1-type_HTH"/>
</dbReference>
<name>A0A4V2ESB3_9PSEU</name>
<sequence length="289" mass="33259">MSRGSLPPLVHRIICGRKLAELRLAADMSQEEVAEATGWSQSKIVHVEGAGSGVDHHDLEVFLELYKAEEATREECRELASLGKKQAPRRPSVLRNHFKGNMRLVIDMESSAATIWRHNSMVIPGLLQTEDYMRYTFRAYRPSLSTDQIDQYTENRLARQRFLDNDDQQYWFVIHEAALRSLEGIDGGTSVLKGQITRLLDAIDRPNIEVQVAPFRHGYYPGQQETYAIFGFDSNPEVQVTYVEKHDGGDILHDQRRLARFRTSWEHQRVHALGPEQTRPFLREMLRSS</sequence>
<feature type="domain" description="HTH cro/C1-type" evidence="1">
    <location>
        <begin position="19"/>
        <end position="48"/>
    </location>
</feature>
<evidence type="ECO:0000259" key="1">
    <source>
        <dbReference type="PROSITE" id="PS50943"/>
    </source>
</evidence>
<dbReference type="RefSeq" id="WP_165401418.1">
    <property type="nucleotide sequence ID" value="NZ_SGWQ01000006.1"/>
</dbReference>
<dbReference type="PROSITE" id="PS50943">
    <property type="entry name" value="HTH_CROC1"/>
    <property type="match status" value="1"/>
</dbReference>
<protein>
    <submittedName>
        <fullName evidence="2">Helix-turn-helix protein</fullName>
    </submittedName>
</protein>
<keyword evidence="3" id="KW-1185">Reference proteome</keyword>
<evidence type="ECO:0000313" key="2">
    <source>
        <dbReference type="EMBL" id="RZS36973.1"/>
    </source>
</evidence>
<proteinExistence type="predicted"/>
<dbReference type="Gene3D" id="1.10.260.40">
    <property type="entry name" value="lambda repressor-like DNA-binding domains"/>
    <property type="match status" value="1"/>
</dbReference>
<dbReference type="Proteomes" id="UP000294257">
    <property type="component" value="Unassembled WGS sequence"/>
</dbReference>
<organism evidence="2 3">
    <name type="scientific">Herbihabitans rhizosphaerae</name>
    <dbReference type="NCBI Taxonomy" id="1872711"/>
    <lineage>
        <taxon>Bacteria</taxon>
        <taxon>Bacillati</taxon>
        <taxon>Actinomycetota</taxon>
        <taxon>Actinomycetes</taxon>
        <taxon>Pseudonocardiales</taxon>
        <taxon>Pseudonocardiaceae</taxon>
        <taxon>Herbihabitans</taxon>
    </lineage>
</organism>
<dbReference type="AlphaFoldDB" id="A0A4V2ESB3"/>
<dbReference type="GO" id="GO:0003677">
    <property type="term" value="F:DNA binding"/>
    <property type="evidence" value="ECO:0007669"/>
    <property type="project" value="InterPro"/>
</dbReference>
<accession>A0A4V2ESB3</accession>
<dbReference type="InterPro" id="IPR043917">
    <property type="entry name" value="DUF5753"/>
</dbReference>
<dbReference type="EMBL" id="SGWQ01000006">
    <property type="protein sequence ID" value="RZS36973.1"/>
    <property type="molecule type" value="Genomic_DNA"/>
</dbReference>
<dbReference type="InterPro" id="IPR010982">
    <property type="entry name" value="Lambda_DNA-bd_dom_sf"/>
</dbReference>
<dbReference type="SUPFAM" id="SSF47413">
    <property type="entry name" value="lambda repressor-like DNA-binding domains"/>
    <property type="match status" value="1"/>
</dbReference>
<dbReference type="CDD" id="cd00093">
    <property type="entry name" value="HTH_XRE"/>
    <property type="match status" value="1"/>
</dbReference>
<dbReference type="Pfam" id="PF19054">
    <property type="entry name" value="DUF5753"/>
    <property type="match status" value="1"/>
</dbReference>
<evidence type="ECO:0000313" key="3">
    <source>
        <dbReference type="Proteomes" id="UP000294257"/>
    </source>
</evidence>
<comment type="caution">
    <text evidence="2">The sequence shown here is derived from an EMBL/GenBank/DDBJ whole genome shotgun (WGS) entry which is preliminary data.</text>
</comment>
<dbReference type="Pfam" id="PF13560">
    <property type="entry name" value="HTH_31"/>
    <property type="match status" value="1"/>
</dbReference>
<dbReference type="SMART" id="SM00530">
    <property type="entry name" value="HTH_XRE"/>
    <property type="match status" value="1"/>
</dbReference>